<sequence length="467" mass="51078">MSETDTHGLQRRLRLSAAAEDSPVFPQDRFDAWLAGRSAERFRVSRVPFADLEQWSFDSGSGNLRHRTGRFFSIEGLWTPADGQDAAQEYQPVIVQPEIGTLGILMKDFGGVPHFLMQAKMEPGNVNTLQLSPTVQATRSNSARAHGGSAVRHLEFFAGHGPGGTGRGRVLLDVLQSEHGSYFLHKRNRHMVVETQEDIPEHEDFRWLTLGQIHRLLRRDHLVNMDARTVLSCVLPGAAGPAPAGSSFADAVLHSLSRSAAPRHSLPELMSWLTGVRTHARRPARPVPLRATAADGWLRGPDRLERRGGGPFTVVGARVEAPTREVPSWTQPLVEPTGTALSAFVTARLGGVLHVLVEARAEPGCLDGPELHPTVHCLPGGTHPLLDHVLGTPPSRVRYDVELSEEGGRFYHARCRNLMVEAEDAFPLDAPATHRWMTLGQLARLTGFGQYVSIQARTLLACAPAAV</sequence>
<evidence type="ECO:0000313" key="3">
    <source>
        <dbReference type="Proteomes" id="UP000254150"/>
    </source>
</evidence>
<gene>
    <name evidence="2" type="ORF">NCTC7807_04696</name>
</gene>
<accession>A0A380P691</accession>
<dbReference type="Pfam" id="PF03559">
    <property type="entry name" value="Hexose_dehydrat"/>
    <property type="match status" value="2"/>
</dbReference>
<dbReference type="GO" id="GO:0016829">
    <property type="term" value="F:lyase activity"/>
    <property type="evidence" value="ECO:0007669"/>
    <property type="project" value="InterPro"/>
</dbReference>
<protein>
    <submittedName>
        <fullName evidence="2">NDP-hexose 23-dehydratase</fullName>
    </submittedName>
</protein>
<dbReference type="InterPro" id="IPR038153">
    <property type="entry name" value="EvaA-like_sf"/>
</dbReference>
<proteinExistence type="predicted"/>
<dbReference type="Proteomes" id="UP000254150">
    <property type="component" value="Unassembled WGS sequence"/>
</dbReference>
<dbReference type="Gene3D" id="3.90.79.40">
    <property type="entry name" value="EvaA sugar 2,3-dehydratase subunit"/>
    <property type="match status" value="2"/>
</dbReference>
<name>A0A380P691_STRGR</name>
<dbReference type="AlphaFoldDB" id="A0A380P691"/>
<organism evidence="2 3">
    <name type="scientific">Streptomyces griseus</name>
    <dbReference type="NCBI Taxonomy" id="1911"/>
    <lineage>
        <taxon>Bacteria</taxon>
        <taxon>Bacillati</taxon>
        <taxon>Actinomycetota</taxon>
        <taxon>Actinomycetes</taxon>
        <taxon>Kitasatosporales</taxon>
        <taxon>Streptomycetaceae</taxon>
        <taxon>Streptomyces</taxon>
    </lineage>
</organism>
<dbReference type="EMBL" id="UHID01000007">
    <property type="protein sequence ID" value="SUP60625.1"/>
    <property type="molecule type" value="Genomic_DNA"/>
</dbReference>
<reference evidence="2 3" key="1">
    <citation type="submission" date="2018-06" db="EMBL/GenBank/DDBJ databases">
        <authorList>
            <consortium name="Pathogen Informatics"/>
            <person name="Doyle S."/>
        </authorList>
    </citation>
    <scope>NUCLEOTIDE SEQUENCE [LARGE SCALE GENOMIC DNA]</scope>
    <source>
        <strain evidence="2 3">NCTC7807</strain>
    </source>
</reference>
<dbReference type="RefSeq" id="WP_100454127.1">
    <property type="nucleotide sequence ID" value="NZ_UHID01000007.1"/>
</dbReference>
<dbReference type="InterPro" id="IPR005212">
    <property type="entry name" value="EvaA-like"/>
</dbReference>
<evidence type="ECO:0000313" key="2">
    <source>
        <dbReference type="EMBL" id="SUP60625.1"/>
    </source>
</evidence>
<feature type="domain" description="dTDP-4-dehydro-6-deoxy-alpha-D-glucopyranose 2,3-dehydratase" evidence="1">
    <location>
        <begin position="30"/>
        <end position="234"/>
    </location>
</feature>
<evidence type="ECO:0000259" key="1">
    <source>
        <dbReference type="Pfam" id="PF03559"/>
    </source>
</evidence>
<feature type="domain" description="dTDP-4-dehydro-6-deoxy-alpha-D-glucopyranose 2,3-dehydratase" evidence="1">
    <location>
        <begin position="268"/>
        <end position="462"/>
    </location>
</feature>